<feature type="coiled-coil region" evidence="1">
    <location>
        <begin position="947"/>
        <end position="1020"/>
    </location>
</feature>
<evidence type="ECO:0000313" key="4">
    <source>
        <dbReference type="EMBL" id="KAF0730942.1"/>
    </source>
</evidence>
<keyword evidence="1" id="KW-0175">Coiled coil</keyword>
<accession>A0A6G0WU14</accession>
<dbReference type="GO" id="GO:0051959">
    <property type="term" value="F:dynein light intermediate chain binding"/>
    <property type="evidence" value="ECO:0007669"/>
    <property type="project" value="InterPro"/>
</dbReference>
<reference evidence="4 5" key="1">
    <citation type="submission" date="2019-07" db="EMBL/GenBank/DDBJ databases">
        <title>Genomics analysis of Aphanomyces spp. identifies a new class of oomycete effector associated with host adaptation.</title>
        <authorList>
            <person name="Gaulin E."/>
        </authorList>
    </citation>
    <scope>NUCLEOTIDE SEQUENCE [LARGE SCALE GENOMIC DNA]</scope>
    <source>
        <strain evidence="4 5">ATCC 201684</strain>
    </source>
</reference>
<dbReference type="EMBL" id="VJMJ01000148">
    <property type="protein sequence ID" value="KAF0730942.1"/>
    <property type="molecule type" value="Genomic_DNA"/>
</dbReference>
<sequence>MALSLNQLYGSSQDGKFAEPLIKYLASDNSICPLPTHNYTFKINETEELPPSLAAFMTHRQRTWIEMDGTLGADWMEHILGLATPISSSSLTSGSAHISLMDNESFVVPPNVNFIFETIDLSQASPTLILNSPVIYVNDAPPHLNLEYEAKSSSTKLQPLYKSYIMGTISRLRLQSSLPSLVSDLLQKHLIDSPLVDRLIEVQSHGSLYARLSPLHSCQNVIALMQSFLTGRSGIKHDLLTNETTSNSNEEPLKRVKLQLELAVVWSLCWGMGSTASEQTKCILSSVIQKEFSHLHETWHSCSSDLGLFSMVLDLSIPCFRDCKTVLCGPSPNREITPFSIYVPRVDSTLVQLTSKQVLRAGVPLLVFGPSDAGSTSCLVDFLQRTSVFTSEGLTTLEKKSESPQKSTEASRITNIRLTTTMIISSLAGKLKLKRQEKKVGNSASNMRNLTDKLPSSARMSDPDTEHTISLFESGAFLSTFVRFNESSTIANICETLERVFQRERKRVFEPPTGKAMVLILDDMHLPFRNQYPSVHAWTRALLDLSLVYTEKDTRGKSLETTLYATAMIAAKMMDQKLIHFEAQVDQNAAKIGWKEALKQVVITAGVLEIDVTFIVQNVNIMPNILLEQLSLLLHDREVPLIFSPEEQCDMALNVKQEKMHELRVSHQTQLDKLRREISSEKNARLKEQHESVRQAINGSKELNNKTAKERELEAMLALEKEMDRFYQQKVDALLSVQQSEVDDLTRRFEATVDIQSSLTMAVIKPSGVLSGIWNGIMRSVSRNTRIIVCCESGDIGSLVQRVPKLLTKCQICSAPALTLDTIQILFHHQIGMIWKRFMEQEEQLKSSVLLNSYSMIEANLDKISSLAASLHLIALQVSQSCSKGNVVISLHQVPRYVQCIFDAMKRLQIHINQLLSQSRSFLDLYYMAVEKVDTAQKKQQEKILHIQNTSAHIDELKIHLEKTQEEADLIRDNMKQYKADVDDQVKITNDMDKATKHELKDALKILDDANRSVANLDRRYIMEIKTFVNPPVLVHVVLNAMCVLFSVEPSWENAKRLLSDVNFISSMLNYDKDNIPEHTLTKLEPYLTNEMFNKTEVEKQSIAASTMVVWIIAIDSYSRSRKLVKPKLDNLEAAQLKLRGLVAKFSECKKNMEKAEKVSSDIEESIQARIEEKKQLEIECQSLEKYLGEGNGMLKILEPEEREFAEYLNSMIEYEATILAEAVISAAMKTYAVSEQLLRIHSTCSILNGYTSQSFGIWLKAAGMFHSQHNQTTAYILAYAQPVVMITSFSSHVEAMILNVFHVIGCNSVVVKQAHDKDIRSVVESCMTMGQQLIINDLTPSLFKTVFHDLVEWETKWIDGLEHVIYQDRTIQLKRGFRLVLTSPHSLHEFGSKTFRTFIIDGSLCWDDMENVLLDDIELSSLFNDKTKLGAYDHSRQILDMEIDSDRAFDGLLTHMRSMILESSYDATMLDTLSTMCQQNARNRAMLDESRQMLNRVLEKSAPIYSSYARIGSVVFSALTSLNTQTPNNHTFEAYGFRMLFIQCLESSLNDARVKPTGDRICTPGDLLAKLLDVLSLSVPQDQWTTFLLLLAIEIRSEWKEDSKSVNVSDDANQQIAFQICKAYMPTSVQSIVTADTIQKLQKCTPEQLYAAFTSHRRDESIVKRNKTTQPPISAVQASQDEAVTSTLSSLSAASCCVLIMLTCSISVFEAFCEILYSNKFGLDLKTSASRGRSNSKEWFKILQNMPDHWFWCIASNHLATSFELLHLVLETIVPRQSWPDILSILLQRPDVRALPFEVPHEDENSVIAFFKNIQTMTHFEGSNPVIFQGLRWLIVTMDSTDKWDSILQYSKKYRIDYRPVGVISHLKLATSKPKHHRHVADEDVPATRLVHIVQTKASKIPYPVPLGDCIKKSEITHVPMNVQPNRLVLYPMGSSRFSFYFRRTTLRLVSMPFSSTIGDCLKHARLDATSMKIISIVTWRLICGLIFLHSSLLTRQCVVVGCAVDFVEFDMGDLLMGVHAITGSILHFIVEAFSTVQEGDPLDLLDWVAVQDAFMKYAYLRKCISKRGEWIIRNMLMECVGPYLFIPNSSPIQSRFRLPLPAFQEVLKTPTQSTGDYLNVLCSFSTTCNWSPPDVAQNEPTILFDPRLFVLKQKPMKNNAKAHLAAIISTCLNEIPAPLTLKGNPRSGGSQHPLRNFLKTIVQEFVVHRDEAISVFTKLLEELDDVDDRLDQIPNERLHNDLLAILKDEIPPSLKSISQPVVMNMTLSKSIEFLKLRAKHLQLWWNENQSEYLCPAIFYMEDFIRSFLLSCSISSNIPLDRLSAIGQVYPLNASIEPFRNRSDSILLTGLELLNAKPTEKHSLECAPGEIAPVNVLLRAVEDNKEETMDCPILPSRLNCTSAGAIKLKIVPSLQNWVCCPLLVMVPIL</sequence>
<gene>
    <name evidence="4" type="ORF">Ae201684_011705</name>
</gene>
<dbReference type="Proteomes" id="UP000481153">
    <property type="component" value="Unassembled WGS sequence"/>
</dbReference>
<dbReference type="PANTHER" id="PTHR45703">
    <property type="entry name" value="DYNEIN HEAVY CHAIN"/>
    <property type="match status" value="1"/>
</dbReference>
<evidence type="ECO:0000259" key="3">
    <source>
        <dbReference type="Pfam" id="PF12777"/>
    </source>
</evidence>
<comment type="caution">
    <text evidence="4">The sequence shown here is derived from an EMBL/GenBank/DDBJ whole genome shotgun (WGS) entry which is preliminary data.</text>
</comment>
<dbReference type="Gene3D" id="3.40.50.300">
    <property type="entry name" value="P-loop containing nucleotide triphosphate hydrolases"/>
    <property type="match status" value="3"/>
</dbReference>
<evidence type="ECO:0000256" key="2">
    <source>
        <dbReference type="SAM" id="MobiDB-lite"/>
    </source>
</evidence>
<dbReference type="PANTHER" id="PTHR45703:SF36">
    <property type="entry name" value="DYNEIN HEAVY CHAIN, CYTOPLASMIC"/>
    <property type="match status" value="1"/>
</dbReference>
<dbReference type="InterPro" id="IPR026983">
    <property type="entry name" value="DHC"/>
</dbReference>
<dbReference type="InterPro" id="IPR027417">
    <property type="entry name" value="P-loop_NTPase"/>
</dbReference>
<evidence type="ECO:0000256" key="1">
    <source>
        <dbReference type="SAM" id="Coils"/>
    </source>
</evidence>
<organism evidence="4 5">
    <name type="scientific">Aphanomyces euteiches</name>
    <dbReference type="NCBI Taxonomy" id="100861"/>
    <lineage>
        <taxon>Eukaryota</taxon>
        <taxon>Sar</taxon>
        <taxon>Stramenopiles</taxon>
        <taxon>Oomycota</taxon>
        <taxon>Saprolegniomycetes</taxon>
        <taxon>Saprolegniales</taxon>
        <taxon>Verrucalvaceae</taxon>
        <taxon>Aphanomyces</taxon>
    </lineage>
</organism>
<dbReference type="GO" id="GO:0045505">
    <property type="term" value="F:dynein intermediate chain binding"/>
    <property type="evidence" value="ECO:0007669"/>
    <property type="project" value="InterPro"/>
</dbReference>
<protein>
    <recommendedName>
        <fullName evidence="3">Dynein heavy chain coiled coil stalk domain-containing protein</fullName>
    </recommendedName>
</protein>
<dbReference type="VEuPathDB" id="FungiDB:AeMF1_009295"/>
<keyword evidence="5" id="KW-1185">Reference proteome</keyword>
<proteinExistence type="predicted"/>
<dbReference type="Pfam" id="PF12775">
    <property type="entry name" value="AAA_7"/>
    <property type="match status" value="1"/>
</dbReference>
<name>A0A6G0WU14_9STRA</name>
<dbReference type="Gene3D" id="1.20.920.20">
    <property type="match status" value="1"/>
</dbReference>
<dbReference type="InterPro" id="IPR024743">
    <property type="entry name" value="Dynein_HC_stalk"/>
</dbReference>
<evidence type="ECO:0000313" key="5">
    <source>
        <dbReference type="Proteomes" id="UP000481153"/>
    </source>
</evidence>
<feature type="domain" description="Dynein heavy chain coiled coil stalk" evidence="3">
    <location>
        <begin position="940"/>
        <end position="1231"/>
    </location>
</feature>
<feature type="coiled-coil region" evidence="1">
    <location>
        <begin position="664"/>
        <end position="729"/>
    </location>
</feature>
<feature type="region of interest" description="Disordered" evidence="2">
    <location>
        <begin position="438"/>
        <end position="462"/>
    </location>
</feature>
<dbReference type="GO" id="GO:0030286">
    <property type="term" value="C:dynein complex"/>
    <property type="evidence" value="ECO:0007669"/>
    <property type="project" value="InterPro"/>
</dbReference>
<dbReference type="Pfam" id="PF12777">
    <property type="entry name" value="MT"/>
    <property type="match status" value="1"/>
</dbReference>
<dbReference type="GO" id="GO:0007018">
    <property type="term" value="P:microtubule-based movement"/>
    <property type="evidence" value="ECO:0007669"/>
    <property type="project" value="InterPro"/>
</dbReference>